<keyword evidence="1" id="KW-0408">Iron</keyword>
<dbReference type="EMBL" id="SCHC01000002">
    <property type="protein sequence ID" value="TBW76785.1"/>
    <property type="molecule type" value="Genomic_DNA"/>
</dbReference>
<evidence type="ECO:0000313" key="5">
    <source>
        <dbReference type="EMBL" id="TBW76785.1"/>
    </source>
</evidence>
<organism evidence="4 8">
    <name type="scientific">Staphylococcus capitis</name>
    <dbReference type="NCBI Taxonomy" id="29388"/>
    <lineage>
        <taxon>Bacteria</taxon>
        <taxon>Bacillati</taxon>
        <taxon>Bacillota</taxon>
        <taxon>Bacilli</taxon>
        <taxon>Bacillales</taxon>
        <taxon>Staphylococcaceae</taxon>
        <taxon>Staphylococcus</taxon>
    </lineage>
</organism>
<dbReference type="Proteomes" id="UP000291949">
    <property type="component" value="Unassembled WGS sequence"/>
</dbReference>
<sequence>MLNLMTGMKNKQYKVKSINLNNKSMLYRLGALGLKKGSLVSIKRKCLFNGPSVIEINGQYLSIRQSDARQIALEE</sequence>
<evidence type="ECO:0000259" key="2">
    <source>
        <dbReference type="SMART" id="SM00899"/>
    </source>
</evidence>
<dbReference type="InterPro" id="IPR008988">
    <property type="entry name" value="Transcriptional_repressor_C"/>
</dbReference>
<dbReference type="InterPro" id="IPR007167">
    <property type="entry name" value="Fe-transptr_FeoA-like"/>
</dbReference>
<dbReference type="GeneID" id="93668554"/>
<evidence type="ECO:0000313" key="6">
    <source>
        <dbReference type="Proteomes" id="UP000291949"/>
    </source>
</evidence>
<dbReference type="RefSeq" id="WP_002432860.1">
    <property type="nucleotide sequence ID" value="NZ_AP014956.1"/>
</dbReference>
<dbReference type="GO" id="GO:0046914">
    <property type="term" value="F:transition metal ion binding"/>
    <property type="evidence" value="ECO:0007669"/>
    <property type="project" value="InterPro"/>
</dbReference>
<dbReference type="Pfam" id="PF04023">
    <property type="entry name" value="FeoA"/>
    <property type="match status" value="1"/>
</dbReference>
<gene>
    <name evidence="5" type="ORF">EQ811_07920</name>
    <name evidence="4" type="ORF">HHM13_07670</name>
    <name evidence="3" type="ORF">HHM24_08925</name>
</gene>
<proteinExistence type="predicted"/>
<evidence type="ECO:0000313" key="4">
    <source>
        <dbReference type="EMBL" id="NMK97969.1"/>
    </source>
</evidence>
<reference evidence="7 8" key="2">
    <citation type="submission" date="2020-04" db="EMBL/GenBank/DDBJ databases">
        <title>The Epidemiology and Molecular Characteristics of Linezolid-Resistant Staphylococcus capitis in Huashan Hospital, Shanghai.</title>
        <authorList>
            <person name="Ding L."/>
            <person name="Li P."/>
            <person name="Yang Y."/>
            <person name="Lin D."/>
            <person name="Xu X."/>
        </authorList>
    </citation>
    <scope>NUCLEOTIDE SEQUENCE [LARGE SCALE GENOMIC DNA]</scope>
    <source>
        <strain evidence="4 8">12-86</strain>
        <strain evidence="3 7">17-84</strain>
    </source>
</reference>
<reference evidence="5 6" key="1">
    <citation type="journal article" date="2019" name="Sci. Transl. Med.">
        <title>Quorum sensing between bacterial species on the skin protects against epidermal injury in atopic dermatitis.</title>
        <authorList>
            <person name="Williams M.R."/>
        </authorList>
    </citation>
    <scope>NUCLEOTIDE SEQUENCE [LARGE SCALE GENOMIC DNA]</scope>
    <source>
        <strain evidence="5 6">H8</strain>
    </source>
</reference>
<dbReference type="InterPro" id="IPR038157">
    <property type="entry name" value="FeoA_core_dom"/>
</dbReference>
<evidence type="ECO:0000313" key="7">
    <source>
        <dbReference type="Proteomes" id="UP000538955"/>
    </source>
</evidence>
<dbReference type="EMBL" id="JABBMI010000069">
    <property type="protein sequence ID" value="NMK54845.1"/>
    <property type="molecule type" value="Genomic_DNA"/>
</dbReference>
<dbReference type="Proteomes" id="UP000550736">
    <property type="component" value="Unassembled WGS sequence"/>
</dbReference>
<dbReference type="SUPFAM" id="SSF50037">
    <property type="entry name" value="C-terminal domain of transcriptional repressors"/>
    <property type="match status" value="1"/>
</dbReference>
<dbReference type="Proteomes" id="UP000538955">
    <property type="component" value="Unassembled WGS sequence"/>
</dbReference>
<evidence type="ECO:0000313" key="8">
    <source>
        <dbReference type="Proteomes" id="UP000550736"/>
    </source>
</evidence>
<keyword evidence="7" id="KW-1185">Reference proteome</keyword>
<dbReference type="Gene3D" id="2.30.30.90">
    <property type="match status" value="1"/>
</dbReference>
<name>A0A7X9WB64_STACP</name>
<evidence type="ECO:0000313" key="3">
    <source>
        <dbReference type="EMBL" id="NMK54845.1"/>
    </source>
</evidence>
<protein>
    <submittedName>
        <fullName evidence="4">Ferrous iron transport protein A</fullName>
    </submittedName>
</protein>
<comment type="caution">
    <text evidence="4">The sequence shown here is derived from an EMBL/GenBank/DDBJ whole genome shotgun (WGS) entry which is preliminary data.</text>
</comment>
<accession>A0A7X9WB64</accession>
<evidence type="ECO:0000256" key="1">
    <source>
        <dbReference type="ARBA" id="ARBA00023004"/>
    </source>
</evidence>
<feature type="domain" description="Ferrous iron transporter FeoA-like" evidence="2">
    <location>
        <begin position="2"/>
        <end position="75"/>
    </location>
</feature>
<dbReference type="AlphaFoldDB" id="A0A7X9WB64"/>
<dbReference type="SMART" id="SM00899">
    <property type="entry name" value="FeoA"/>
    <property type="match status" value="1"/>
</dbReference>
<dbReference type="EMBL" id="JABBLX010000023">
    <property type="protein sequence ID" value="NMK97969.1"/>
    <property type="molecule type" value="Genomic_DNA"/>
</dbReference>